<dbReference type="PROSITE" id="PS50045">
    <property type="entry name" value="SIGMA54_INTERACT_4"/>
    <property type="match status" value="1"/>
</dbReference>
<dbReference type="InterPro" id="IPR002078">
    <property type="entry name" value="Sigma_54_int"/>
</dbReference>
<dbReference type="InterPro" id="IPR058031">
    <property type="entry name" value="AAA_lid_NorR"/>
</dbReference>
<feature type="domain" description="Sigma-54 factor interaction" evidence="7">
    <location>
        <begin position="138"/>
        <end position="367"/>
    </location>
</feature>
<dbReference type="EMBL" id="RYFG02000088">
    <property type="protein sequence ID" value="TRW95605.1"/>
    <property type="molecule type" value="Genomic_DNA"/>
</dbReference>
<dbReference type="InterPro" id="IPR025662">
    <property type="entry name" value="Sigma_54_int_dom_ATP-bd_1"/>
</dbReference>
<evidence type="ECO:0000313" key="9">
    <source>
        <dbReference type="EMBL" id="TRW95605.1"/>
    </source>
</evidence>
<dbReference type="Gene3D" id="1.10.8.60">
    <property type="match status" value="1"/>
</dbReference>
<keyword evidence="4" id="KW-0238">DNA-binding</keyword>
<dbReference type="InterPro" id="IPR003593">
    <property type="entry name" value="AAA+_ATPase"/>
</dbReference>
<feature type="domain" description="Response regulatory" evidence="8">
    <location>
        <begin position="5"/>
        <end position="119"/>
    </location>
</feature>
<sequence length="449" mass="49781">MNKPLVLIVDDEPDIRELLEITLNRMDIQTCCAENIAGGKTLLQQKSFDLCLTDMQLPDGNGLELVDFIQALPDPIPVAVITAHGSIESAILAMKKGAFDFVSKPVDLSTLRQLVNNALKLFNTEGAVAKERRPRHMLLGESLVMQEIRAKIDKLARSQAPVYISGESGSGKELVARLIHQQSSRSDRAFVAINCGAIPHELMESEFFGHKKGSFTGAVSDKKGLFQAAQGGTLFLDEVADLPLPLQVKLLRAIQEKKIRPVGDQQEIPVDIRLLSATHRNLSDMVQDGSFRQDLYYRINVIDLHVPPLRDRPDDIPVLVDHILAKLTGAGKQDRPSLSPSALSALRHYYFPGNVRELENILERALALYDGNIIEIDDLSLPKAVRGGTKAPEYDETAGSLEEHLERIEKQALTLALEANKWDKAAAAEQLGLSFRSLRYRLKQFDMDS</sequence>
<dbReference type="PROSITE" id="PS00675">
    <property type="entry name" value="SIGMA54_INTERACT_1"/>
    <property type="match status" value="1"/>
</dbReference>
<keyword evidence="1" id="KW-0547">Nucleotide-binding</keyword>
<dbReference type="PRINTS" id="PR01590">
    <property type="entry name" value="HTHFIS"/>
</dbReference>
<dbReference type="Gene3D" id="3.40.50.2300">
    <property type="match status" value="1"/>
</dbReference>
<dbReference type="PANTHER" id="PTHR32071">
    <property type="entry name" value="TRANSCRIPTIONAL REGULATORY PROTEIN"/>
    <property type="match status" value="1"/>
</dbReference>
<gene>
    <name evidence="9" type="ORF">EKO24_009745</name>
</gene>
<dbReference type="InterPro" id="IPR025943">
    <property type="entry name" value="Sigma_54_int_dom_ATP-bd_2"/>
</dbReference>
<dbReference type="CDD" id="cd00009">
    <property type="entry name" value="AAA"/>
    <property type="match status" value="1"/>
</dbReference>
<dbReference type="Gene3D" id="1.10.10.60">
    <property type="entry name" value="Homeodomain-like"/>
    <property type="match status" value="1"/>
</dbReference>
<dbReference type="SUPFAM" id="SSF52172">
    <property type="entry name" value="CheY-like"/>
    <property type="match status" value="1"/>
</dbReference>
<dbReference type="InterPro" id="IPR025944">
    <property type="entry name" value="Sigma_54_int_dom_CS"/>
</dbReference>
<keyword evidence="3" id="KW-0805">Transcription regulation</keyword>
<dbReference type="SUPFAM" id="SSF46689">
    <property type="entry name" value="Homeodomain-like"/>
    <property type="match status" value="1"/>
</dbReference>
<dbReference type="PROSITE" id="PS00676">
    <property type="entry name" value="SIGMA54_INTERACT_2"/>
    <property type="match status" value="1"/>
</dbReference>
<dbReference type="PROSITE" id="PS50110">
    <property type="entry name" value="RESPONSE_REGULATORY"/>
    <property type="match status" value="1"/>
</dbReference>
<dbReference type="InterPro" id="IPR011006">
    <property type="entry name" value="CheY-like_superfamily"/>
</dbReference>
<accession>A0ABY3CBJ8</accession>
<proteinExistence type="predicted"/>
<dbReference type="InterPro" id="IPR001789">
    <property type="entry name" value="Sig_transdc_resp-reg_receiver"/>
</dbReference>
<dbReference type="Gene3D" id="3.40.50.300">
    <property type="entry name" value="P-loop containing nucleotide triphosphate hydrolases"/>
    <property type="match status" value="1"/>
</dbReference>
<dbReference type="Pfam" id="PF00158">
    <property type="entry name" value="Sigma54_activat"/>
    <property type="match status" value="1"/>
</dbReference>
<evidence type="ECO:0000256" key="1">
    <source>
        <dbReference type="ARBA" id="ARBA00022741"/>
    </source>
</evidence>
<reference evidence="9 10" key="1">
    <citation type="journal article" date="2019" name="Antonie Van Leeuwenhoek">
        <title>Description of 'Ca. Methylobacter oryzae' KRF1, a novel species from the environmentally important Methylobacter clade 2.</title>
        <authorList>
            <person name="Khatri K."/>
            <person name="Mohite J.A."/>
            <person name="Pandit P.S."/>
            <person name="Bahulikar R."/>
            <person name="Rahalkar M.C."/>
        </authorList>
    </citation>
    <scope>NUCLEOTIDE SEQUENCE [LARGE SCALE GENOMIC DNA]</scope>
    <source>
        <strain evidence="9 10">KRF1</strain>
    </source>
</reference>
<keyword evidence="5" id="KW-0804">Transcription</keyword>
<evidence type="ECO:0000259" key="7">
    <source>
        <dbReference type="PROSITE" id="PS50045"/>
    </source>
</evidence>
<dbReference type="Pfam" id="PF02954">
    <property type="entry name" value="HTH_8"/>
    <property type="match status" value="1"/>
</dbReference>
<evidence type="ECO:0000256" key="4">
    <source>
        <dbReference type="ARBA" id="ARBA00023125"/>
    </source>
</evidence>
<dbReference type="Pfam" id="PF00072">
    <property type="entry name" value="Response_reg"/>
    <property type="match status" value="1"/>
</dbReference>
<feature type="modified residue" description="4-aspartylphosphate" evidence="6">
    <location>
        <position position="54"/>
    </location>
</feature>
<evidence type="ECO:0000313" key="10">
    <source>
        <dbReference type="Proteomes" id="UP000733744"/>
    </source>
</evidence>
<dbReference type="InterPro" id="IPR002197">
    <property type="entry name" value="HTH_Fis"/>
</dbReference>
<evidence type="ECO:0000259" key="8">
    <source>
        <dbReference type="PROSITE" id="PS50110"/>
    </source>
</evidence>
<dbReference type="InterPro" id="IPR009057">
    <property type="entry name" value="Homeodomain-like_sf"/>
</dbReference>
<protein>
    <submittedName>
        <fullName evidence="9">Sigma-54-dependent Fis family transcriptional regulator</fullName>
    </submittedName>
</protein>
<dbReference type="SMART" id="SM00448">
    <property type="entry name" value="REC"/>
    <property type="match status" value="1"/>
</dbReference>
<dbReference type="PANTHER" id="PTHR32071:SF100">
    <property type="entry name" value="RESPONSE REGULATOR PROTEIN PILR"/>
    <property type="match status" value="1"/>
</dbReference>
<dbReference type="PROSITE" id="PS00688">
    <property type="entry name" value="SIGMA54_INTERACT_3"/>
    <property type="match status" value="1"/>
</dbReference>
<evidence type="ECO:0000256" key="3">
    <source>
        <dbReference type="ARBA" id="ARBA00023015"/>
    </source>
</evidence>
<evidence type="ECO:0000256" key="5">
    <source>
        <dbReference type="ARBA" id="ARBA00023163"/>
    </source>
</evidence>
<organism evidence="9 10">
    <name type="scientific">Candidatus Methylobacter oryzae</name>
    <dbReference type="NCBI Taxonomy" id="2497749"/>
    <lineage>
        <taxon>Bacteria</taxon>
        <taxon>Pseudomonadati</taxon>
        <taxon>Pseudomonadota</taxon>
        <taxon>Gammaproteobacteria</taxon>
        <taxon>Methylococcales</taxon>
        <taxon>Methylococcaceae</taxon>
        <taxon>Methylobacter</taxon>
    </lineage>
</organism>
<keyword evidence="10" id="KW-1185">Reference proteome</keyword>
<comment type="caution">
    <text evidence="9">The sequence shown here is derived from an EMBL/GenBank/DDBJ whole genome shotgun (WGS) entry which is preliminary data.</text>
</comment>
<evidence type="ECO:0000256" key="6">
    <source>
        <dbReference type="PROSITE-ProRule" id="PRU00169"/>
    </source>
</evidence>
<evidence type="ECO:0000256" key="2">
    <source>
        <dbReference type="ARBA" id="ARBA00022840"/>
    </source>
</evidence>
<dbReference type="Proteomes" id="UP000733744">
    <property type="component" value="Unassembled WGS sequence"/>
</dbReference>
<keyword evidence="2" id="KW-0067">ATP-binding</keyword>
<dbReference type="Pfam" id="PF25601">
    <property type="entry name" value="AAA_lid_14"/>
    <property type="match status" value="1"/>
</dbReference>
<keyword evidence="6" id="KW-0597">Phosphoprotein</keyword>
<name>A0ABY3CBJ8_9GAMM</name>
<dbReference type="SMART" id="SM00382">
    <property type="entry name" value="AAA"/>
    <property type="match status" value="1"/>
</dbReference>
<dbReference type="SUPFAM" id="SSF52540">
    <property type="entry name" value="P-loop containing nucleoside triphosphate hydrolases"/>
    <property type="match status" value="1"/>
</dbReference>
<dbReference type="InterPro" id="IPR027417">
    <property type="entry name" value="P-loop_NTPase"/>
</dbReference>
<dbReference type="RefSeq" id="WP_127029162.1">
    <property type="nucleotide sequence ID" value="NZ_RYFG02000088.1"/>
</dbReference>